<evidence type="ECO:0000313" key="3">
    <source>
        <dbReference type="Proteomes" id="UP001519460"/>
    </source>
</evidence>
<feature type="domain" description="LicD/FKTN/FKRP nucleotidyltransferase" evidence="1">
    <location>
        <begin position="172"/>
        <end position="207"/>
    </location>
</feature>
<evidence type="ECO:0000259" key="1">
    <source>
        <dbReference type="Pfam" id="PF04991"/>
    </source>
</evidence>
<dbReference type="InterPro" id="IPR052942">
    <property type="entry name" value="LPS_cholinephosphotransferase"/>
</dbReference>
<dbReference type="Pfam" id="PF04991">
    <property type="entry name" value="LicD"/>
    <property type="match status" value="1"/>
</dbReference>
<sequence>MTLVWFLSSRRWRMRVMVTAVFIIVSVLLLASRRSSVQMCISAASKFTGREVTNDAEYHLVAGSNEATLPLKTLLSRSQNVITDGKLSASNSSDSALSVGSLHVSVLEKAKSDEPLNPYVEFYLQLGQLASEADRDPDSARQLSLLYTFYPPVSPRERAQLMLTMDVFIRTCENHKLTYFLVGGTLLGAYRHHGMIPWDDDVDIGLNVSQQGEVRRVLGNIPGFSLLAPDDYQWKFYLSALPRMEHSEYRWPYLDLFWFTESETHVLGLTEAVQHLVFERQHILPLTSVRWERWMLPAPACLEHVLMYEFDANTCLSAGYSHKLDYVLAGGFEVACSELYHVFPFVFRQSDPLTKTVVESRSVGNK</sequence>
<accession>A0ABD0L8R4</accession>
<dbReference type="PANTHER" id="PTHR43404">
    <property type="entry name" value="LIPOPOLYSACCHARIDE CHOLINEPHOSPHOTRANSFERASE LICD"/>
    <property type="match status" value="1"/>
</dbReference>
<dbReference type="Proteomes" id="UP001519460">
    <property type="component" value="Unassembled WGS sequence"/>
</dbReference>
<reference evidence="2 3" key="1">
    <citation type="journal article" date="2023" name="Sci. Data">
        <title>Genome assembly of the Korean intertidal mud-creeper Batillaria attramentaria.</title>
        <authorList>
            <person name="Patra A.K."/>
            <person name="Ho P.T."/>
            <person name="Jun S."/>
            <person name="Lee S.J."/>
            <person name="Kim Y."/>
            <person name="Won Y.J."/>
        </authorList>
    </citation>
    <scope>NUCLEOTIDE SEQUENCE [LARGE SCALE GENOMIC DNA]</scope>
    <source>
        <strain evidence="2">Wonlab-2016</strain>
    </source>
</reference>
<organism evidence="2 3">
    <name type="scientific">Batillaria attramentaria</name>
    <dbReference type="NCBI Taxonomy" id="370345"/>
    <lineage>
        <taxon>Eukaryota</taxon>
        <taxon>Metazoa</taxon>
        <taxon>Spiralia</taxon>
        <taxon>Lophotrochozoa</taxon>
        <taxon>Mollusca</taxon>
        <taxon>Gastropoda</taxon>
        <taxon>Caenogastropoda</taxon>
        <taxon>Sorbeoconcha</taxon>
        <taxon>Cerithioidea</taxon>
        <taxon>Batillariidae</taxon>
        <taxon>Batillaria</taxon>
    </lineage>
</organism>
<dbReference type="AlphaFoldDB" id="A0ABD0L8R4"/>
<comment type="caution">
    <text evidence="2">The sequence shown here is derived from an EMBL/GenBank/DDBJ whole genome shotgun (WGS) entry which is preliminary data.</text>
</comment>
<name>A0ABD0L8R4_9CAEN</name>
<dbReference type="PANTHER" id="PTHR43404:SF1">
    <property type="entry name" value="MNN4P"/>
    <property type="match status" value="1"/>
</dbReference>
<keyword evidence="3" id="KW-1185">Reference proteome</keyword>
<dbReference type="EMBL" id="JACVVK020000070">
    <property type="protein sequence ID" value="KAK7495959.1"/>
    <property type="molecule type" value="Genomic_DNA"/>
</dbReference>
<proteinExistence type="predicted"/>
<gene>
    <name evidence="2" type="ORF">BaRGS_00012660</name>
</gene>
<evidence type="ECO:0000313" key="2">
    <source>
        <dbReference type="EMBL" id="KAK7495959.1"/>
    </source>
</evidence>
<feature type="non-terminal residue" evidence="2">
    <location>
        <position position="366"/>
    </location>
</feature>
<dbReference type="GO" id="GO:0009100">
    <property type="term" value="P:glycoprotein metabolic process"/>
    <property type="evidence" value="ECO:0007669"/>
    <property type="project" value="UniProtKB-ARBA"/>
</dbReference>
<dbReference type="InterPro" id="IPR007074">
    <property type="entry name" value="LicD/FKTN/FKRP_NTP_transf"/>
</dbReference>
<protein>
    <recommendedName>
        <fullName evidence="1">LicD/FKTN/FKRP nucleotidyltransferase domain-containing protein</fullName>
    </recommendedName>
</protein>